<proteinExistence type="inferred from homology"/>
<evidence type="ECO:0000256" key="2">
    <source>
        <dbReference type="ARBA" id="ARBA00022679"/>
    </source>
</evidence>
<protein>
    <submittedName>
        <fullName evidence="5">Type II toxin-antitoxin system HipA family toxin YjjJ</fullName>
    </submittedName>
</protein>
<feature type="domain" description="HipA-like C-terminal" evidence="4">
    <location>
        <begin position="259"/>
        <end position="431"/>
    </location>
</feature>
<dbReference type="NCBIfam" id="NF007297">
    <property type="entry name" value="PRK09775.1"/>
    <property type="match status" value="1"/>
</dbReference>
<evidence type="ECO:0000256" key="1">
    <source>
        <dbReference type="ARBA" id="ARBA00010164"/>
    </source>
</evidence>
<evidence type="ECO:0000313" key="5">
    <source>
        <dbReference type="EMBL" id="UPU34479.1"/>
    </source>
</evidence>
<organism evidence="5 6">
    <name type="scientific">Geomonas paludis</name>
    <dbReference type="NCBI Taxonomy" id="2740185"/>
    <lineage>
        <taxon>Bacteria</taxon>
        <taxon>Pseudomonadati</taxon>
        <taxon>Thermodesulfobacteriota</taxon>
        <taxon>Desulfuromonadia</taxon>
        <taxon>Geobacterales</taxon>
        <taxon>Geobacteraceae</taxon>
        <taxon>Geomonas</taxon>
    </lineage>
</organism>
<evidence type="ECO:0000259" key="4">
    <source>
        <dbReference type="Pfam" id="PF07804"/>
    </source>
</evidence>
<evidence type="ECO:0000313" key="6">
    <source>
        <dbReference type="Proteomes" id="UP000831485"/>
    </source>
</evidence>
<keyword evidence="3" id="KW-0418">Kinase</keyword>
<dbReference type="InterPro" id="IPR012893">
    <property type="entry name" value="HipA-like_C"/>
</dbReference>
<evidence type="ECO:0000256" key="3">
    <source>
        <dbReference type="ARBA" id="ARBA00022777"/>
    </source>
</evidence>
<dbReference type="RefSeq" id="WP_183347583.1">
    <property type="nucleotide sequence ID" value="NZ_BLXY01000003.1"/>
</dbReference>
<dbReference type="InterPro" id="IPR052028">
    <property type="entry name" value="HipA_Ser/Thr_kinase"/>
</dbReference>
<keyword evidence="2" id="KW-0808">Transferase</keyword>
<dbReference type="Pfam" id="PF07804">
    <property type="entry name" value="HipA_C"/>
    <property type="match status" value="1"/>
</dbReference>
<gene>
    <name evidence="5" type="primary">yjjJ</name>
    <name evidence="5" type="ORF">M1B72_13575</name>
</gene>
<reference evidence="5" key="1">
    <citation type="submission" date="2022-04" db="EMBL/GenBank/DDBJ databases">
        <authorList>
            <person name="Liu G."/>
        </authorList>
    </citation>
    <scope>NUCLEOTIDE SEQUENCE</scope>
    <source>
        <strain evidence="5">RG22</strain>
    </source>
</reference>
<dbReference type="PANTHER" id="PTHR37419">
    <property type="entry name" value="SERINE/THREONINE-PROTEIN KINASE TOXIN HIPA"/>
    <property type="match status" value="1"/>
</dbReference>
<name>A0ABY4L938_9BACT</name>
<comment type="similarity">
    <text evidence="1">Belongs to the HipA Ser/Thr kinase family.</text>
</comment>
<dbReference type="Proteomes" id="UP000831485">
    <property type="component" value="Chromosome"/>
</dbReference>
<dbReference type="PANTHER" id="PTHR37419:SF8">
    <property type="entry name" value="TOXIN YJJJ"/>
    <property type="match status" value="1"/>
</dbReference>
<keyword evidence="6" id="KW-1185">Reference proteome</keyword>
<accession>A0ABY4L938</accession>
<sequence length="500" mass="56393">MISCVLFLFGYAIHDCGVCWRYLLKIRWKSVRNVFENLFTNPFTTRGIMSRAQADNEARLLAYLATGVRTSEDIQERLNLSQPSVSRLIARVSEQVVIIGNARTRRYTTRRDLRGLGGEFPVFSVDEDGNASSIGVLSAIGHDEYLWQPKGDGAVQYKSLPWFLSDLRPDGFTGRAFVRRLSETLSLPSRIFDWTDDHVLVALACRGEDLMGNLIIGKESLDRYFSLSHERFGLLTQDQLATAYPVMAKNAMEGQPVGSSAGGEQPKFTLRVDRKGKIENLLVKFSPPVHSVEGRRWADLLICEHLALGIVKEMGILAAKTSLVEAEDRVFLEVTRFDRVGRCGRLPMISLRAIDNEFYGRQDNWIAAADRMEADGRLSSEDARNLRWLWVFGDLIANTDKHFGNVSLVPLSVDRFTLRPAYDMLPMLYRPMDGAAPERTFRPPPFSTQAADQWDSALAAAITFWERASVDKRISERFRQISHGNLGIVRSLQNGPRLIS</sequence>
<dbReference type="EMBL" id="CP096574">
    <property type="protein sequence ID" value="UPU34479.1"/>
    <property type="molecule type" value="Genomic_DNA"/>
</dbReference>